<dbReference type="InterPro" id="IPR050985">
    <property type="entry name" value="Alpha-glycosidase_related"/>
</dbReference>
<evidence type="ECO:0000256" key="1">
    <source>
        <dbReference type="ARBA" id="ARBA00001255"/>
    </source>
</evidence>
<dbReference type="Pfam" id="PF02065">
    <property type="entry name" value="Melibiase"/>
    <property type="match status" value="1"/>
</dbReference>
<dbReference type="PROSITE" id="PS00512">
    <property type="entry name" value="ALPHA_GALACTOSIDASE"/>
    <property type="match status" value="1"/>
</dbReference>
<dbReference type="InterPro" id="IPR017853">
    <property type="entry name" value="GH"/>
</dbReference>
<dbReference type="Pfam" id="PF16875">
    <property type="entry name" value="Glyco_hydro_36N"/>
    <property type="match status" value="1"/>
</dbReference>
<dbReference type="InterPro" id="IPR002252">
    <property type="entry name" value="Glyco_hydro_36"/>
</dbReference>
<evidence type="ECO:0000256" key="5">
    <source>
        <dbReference type="PIRNR" id="PIRNR005536"/>
    </source>
</evidence>
<evidence type="ECO:0000313" key="7">
    <source>
        <dbReference type="Proteomes" id="UP000093501"/>
    </source>
</evidence>
<keyword evidence="3 5" id="KW-0378">Hydrolase</keyword>
<dbReference type="Proteomes" id="UP000093501">
    <property type="component" value="Unassembled WGS sequence"/>
</dbReference>
<sequence>MTTRLLLTTAGVSVALVVDGTRLPEVVHWGHELSPLTSDQFDALVLAHRYQAGPNNPDEPPRFGLLLEGRYGWTGRPGLIGSRAGRDWTPDWAVTSVTVDGRPAGELVVAGAATVEFRASSVESRLELLLTLQLTHQGLIRVRGRLTNLDDAPFAVDEFTVGLPVPSAASELLDFAGRWGVERFAQRREFLVGQHRREGRHGRTGADSSYVLHAGTPGFGFRSGEVWSVHTAWSGNHLHVAERDFIGHQVLSGGELLLAGEVRLGRDDSYATPWVYFNYADGLDAQADRFHGWLRALPHAPAADRPVTLNVWEAVYFDHDATRLIDLAERAAALGVERYVLDDGWFGARRDDHAGLGDWVVARDVWPDGLHPLVDRVQNLGMEFGLWFEPEMVNLDSDVARAHPEWIMQPAGRLPVEARYQHVLNLSVEGAWRHVFDQMDAILSEYRIDYVKWDHNRDLIDAGTAPHGEPAVHAQTRAYYRLLDALRHRHPDVEFESCSSGGARIDLEVMNRVERVWVSDVIDPAERQRLLPWTGQLLPPEFMGSHIASGRSHSTARWHDIEFRAATAVFGHLGIEWDLAQATEEELARLTWWIQWYKANRRVLLGGRQVRVDMREPQCYFKGVVADDKAIFSLSMLSVSPAVSLGMLRFPGLDPDATYRVTVIDHQRIPAIHLVPWEAAPGPLELPGHVLMHTGLRAPQMLPDTAVIFELDRI</sequence>
<keyword evidence="4 5" id="KW-0326">Glycosidase</keyword>
<evidence type="ECO:0000313" key="6">
    <source>
        <dbReference type="EMBL" id="OCL33009.1"/>
    </source>
</evidence>
<dbReference type="RefSeq" id="WP_068752115.1">
    <property type="nucleotide sequence ID" value="NZ_LR214441.1"/>
</dbReference>
<dbReference type="GO" id="GO:0004557">
    <property type="term" value="F:alpha-galactosidase activity"/>
    <property type="evidence" value="ECO:0007669"/>
    <property type="project" value="UniProtKB-UniRule"/>
</dbReference>
<dbReference type="PANTHER" id="PTHR43053">
    <property type="entry name" value="GLYCOSIDASE FAMILY 31"/>
    <property type="match status" value="1"/>
</dbReference>
<dbReference type="GO" id="GO:0016052">
    <property type="term" value="P:carbohydrate catabolic process"/>
    <property type="evidence" value="ECO:0007669"/>
    <property type="project" value="InterPro"/>
</dbReference>
<organism evidence="6 7">
    <name type="scientific">Tessaracoccus lapidicaptus</name>
    <dbReference type="NCBI Taxonomy" id="1427523"/>
    <lineage>
        <taxon>Bacteria</taxon>
        <taxon>Bacillati</taxon>
        <taxon>Actinomycetota</taxon>
        <taxon>Actinomycetes</taxon>
        <taxon>Propionibacteriales</taxon>
        <taxon>Propionibacteriaceae</taxon>
        <taxon>Tessaracoccus</taxon>
    </lineage>
</organism>
<dbReference type="AlphaFoldDB" id="A0A1C0AK71"/>
<dbReference type="CDD" id="cd14791">
    <property type="entry name" value="GH36"/>
    <property type="match status" value="1"/>
</dbReference>
<dbReference type="InterPro" id="IPR031704">
    <property type="entry name" value="Glyco_hydro_36_N"/>
</dbReference>
<name>A0A1C0AK71_9ACTN</name>
<dbReference type="Gene3D" id="3.20.20.70">
    <property type="entry name" value="Aldolase class I"/>
    <property type="match status" value="1"/>
</dbReference>
<comment type="similarity">
    <text evidence="5">Belongs to the glycosyl hydrolase.</text>
</comment>
<dbReference type="EC" id="3.2.1.22" evidence="2 5"/>
<dbReference type="PANTHER" id="PTHR43053:SF3">
    <property type="entry name" value="ALPHA-GALACTOSIDASE C-RELATED"/>
    <property type="match status" value="1"/>
</dbReference>
<evidence type="ECO:0000256" key="4">
    <source>
        <dbReference type="ARBA" id="ARBA00023295"/>
    </source>
</evidence>
<dbReference type="InterPro" id="IPR038417">
    <property type="entry name" value="Alpga-gal_N_sf"/>
</dbReference>
<protein>
    <recommendedName>
        <fullName evidence="2 5">Alpha-galactosidase</fullName>
        <ecNumber evidence="2 5">3.2.1.22</ecNumber>
    </recommendedName>
</protein>
<reference evidence="7" key="1">
    <citation type="submission" date="2016-07" db="EMBL/GenBank/DDBJ databases">
        <authorList>
            <person name="Florea S."/>
            <person name="Webb J.S."/>
            <person name="Jaromczyk J."/>
            <person name="Schardl C.L."/>
        </authorList>
    </citation>
    <scope>NUCLEOTIDE SEQUENCE [LARGE SCALE GENOMIC DNA]</scope>
    <source>
        <strain evidence="7">IPBSL-7</strain>
    </source>
</reference>
<dbReference type="EMBL" id="MBQD01000023">
    <property type="protein sequence ID" value="OCL33009.1"/>
    <property type="molecule type" value="Genomic_DNA"/>
</dbReference>
<dbReference type="FunFam" id="3.20.20.70:FF:000118">
    <property type="entry name" value="Alpha-galactosidase"/>
    <property type="match status" value="1"/>
</dbReference>
<gene>
    <name evidence="6" type="ORF">BCR15_06920</name>
</gene>
<accession>A0A1C0AK71</accession>
<proteinExistence type="inferred from homology"/>
<comment type="catalytic activity">
    <reaction evidence="1 5">
        <text>Hydrolysis of terminal, non-reducing alpha-D-galactose residues in alpha-D-galactosides, including galactose oligosaccharides, galactomannans and galactolipids.</text>
        <dbReference type="EC" id="3.2.1.22"/>
    </reaction>
</comment>
<comment type="caution">
    <text evidence="6">The sequence shown here is derived from an EMBL/GenBank/DDBJ whole genome shotgun (WGS) entry which is preliminary data.</text>
</comment>
<dbReference type="InterPro" id="IPR013785">
    <property type="entry name" value="Aldolase_TIM"/>
</dbReference>
<dbReference type="InterPro" id="IPR000111">
    <property type="entry name" value="Glyco_hydro_27/36_CS"/>
</dbReference>
<evidence type="ECO:0000256" key="2">
    <source>
        <dbReference type="ARBA" id="ARBA00012755"/>
    </source>
</evidence>
<keyword evidence="7" id="KW-1185">Reference proteome</keyword>
<evidence type="ECO:0000256" key="3">
    <source>
        <dbReference type="ARBA" id="ARBA00022801"/>
    </source>
</evidence>
<dbReference type="PIRSF" id="PIRSF005536">
    <property type="entry name" value="Agal"/>
    <property type="match status" value="1"/>
</dbReference>
<dbReference type="SUPFAM" id="SSF51445">
    <property type="entry name" value="(Trans)glycosidases"/>
    <property type="match status" value="1"/>
</dbReference>
<dbReference type="PRINTS" id="PR00743">
    <property type="entry name" value="GLHYDRLASE36"/>
</dbReference>
<dbReference type="Gene3D" id="2.70.98.60">
    <property type="entry name" value="alpha-galactosidase from lactobacil brevis"/>
    <property type="match status" value="1"/>
</dbReference>